<evidence type="ECO:0000256" key="1">
    <source>
        <dbReference type="ARBA" id="ARBA00022723"/>
    </source>
</evidence>
<reference evidence="4" key="1">
    <citation type="submission" date="2023-03" db="EMBL/GenBank/DDBJ databases">
        <title>Chromosome-scale reference genome and RAD-based genetic map of yellow starthistle (Centaurea solstitialis) reveal putative structural variation and QTLs associated with invader traits.</title>
        <authorList>
            <person name="Reatini B."/>
            <person name="Cang F.A."/>
            <person name="Jiang Q."/>
            <person name="Mckibben M.T.W."/>
            <person name="Barker M.S."/>
            <person name="Rieseberg L.H."/>
            <person name="Dlugosch K.M."/>
        </authorList>
    </citation>
    <scope>NUCLEOTIDE SEQUENCE</scope>
    <source>
        <strain evidence="4">CAN-66</strain>
        <tissue evidence="4">Leaf</tissue>
    </source>
</reference>
<dbReference type="PANTHER" id="PTHR42648">
    <property type="entry name" value="TRANSPOSASE, PUTATIVE-RELATED"/>
    <property type="match status" value="1"/>
</dbReference>
<proteinExistence type="predicted"/>
<gene>
    <name evidence="4" type="ORF">OSB04_028970</name>
</gene>
<dbReference type="Gene3D" id="3.30.420.10">
    <property type="entry name" value="Ribonuclease H-like superfamily/Ribonuclease H"/>
    <property type="match status" value="1"/>
</dbReference>
<feature type="domain" description="Integrase catalytic" evidence="3">
    <location>
        <begin position="104"/>
        <end position="288"/>
    </location>
</feature>
<sequence length="502" mass="58626">MKETECIDDFANRLSSISSKATTLGGVYNDEKMVKKFLTSVPRRFVHMVASLEQLLDPGHYVTNCPERKNQNEQVNKAKMDHVDPGCYFMEIVFLNEPKVISNELEQEREDSWYLDSGASQPTETRCELKMKDDYLTMHDCDGRLLMRVTSLRNRLYVVKLKFGSSRKDGAFETFKKFKPRIEKLIGCVIKCFQTNRRGEFNSHEFNTFCENTDISMQLTAPCTPQQNNVAECRNRTLMEMTRSIMKTMVVPNYLWGETARLATYLINRVQTRALVDQTPYECFKKEKKNLEHLKVFGYLAYAKIEDTYLKKLDDRSRPLVHFGMEPESKAYRLYNPKIRKIVIRLIMKTHSLWLLELRLIALATSQSWEIHHLDVKTEFLNGELKEVVHVKQPEGFEVKGQESKVYRLTKALYGLRQAPRAWNTKLDRILKDMISIKCLKEQSVYWKMGGKHILILAVYVDDLFVTGTSPHIIDEFKKDMATKFEMSDLEKLTYYLGIEVI</sequence>
<dbReference type="GO" id="GO:0046872">
    <property type="term" value="F:metal ion binding"/>
    <property type="evidence" value="ECO:0007669"/>
    <property type="project" value="UniProtKB-KW"/>
</dbReference>
<dbReference type="Proteomes" id="UP001172457">
    <property type="component" value="Chromosome 7"/>
</dbReference>
<dbReference type="InterPro" id="IPR039537">
    <property type="entry name" value="Retrotran_Ty1/copia-like"/>
</dbReference>
<name>A0AA38W9U4_9ASTR</name>
<dbReference type="InterPro" id="IPR036397">
    <property type="entry name" value="RNaseH_sf"/>
</dbReference>
<dbReference type="InterPro" id="IPR001584">
    <property type="entry name" value="Integrase_cat-core"/>
</dbReference>
<dbReference type="InterPro" id="IPR013103">
    <property type="entry name" value="RVT_2"/>
</dbReference>
<dbReference type="PROSITE" id="PS50994">
    <property type="entry name" value="INTEGRASE"/>
    <property type="match status" value="1"/>
</dbReference>
<keyword evidence="2" id="KW-0378">Hydrolase</keyword>
<dbReference type="PANTHER" id="PTHR42648:SF25">
    <property type="entry name" value="RNA-DIRECTED DNA POLYMERASE"/>
    <property type="match status" value="1"/>
</dbReference>
<dbReference type="SUPFAM" id="SSF56672">
    <property type="entry name" value="DNA/RNA polymerases"/>
    <property type="match status" value="1"/>
</dbReference>
<comment type="caution">
    <text evidence="4">The sequence shown here is derived from an EMBL/GenBank/DDBJ whole genome shotgun (WGS) entry which is preliminary data.</text>
</comment>
<keyword evidence="5" id="KW-1185">Reference proteome</keyword>
<accession>A0AA38W9U4</accession>
<dbReference type="InterPro" id="IPR043502">
    <property type="entry name" value="DNA/RNA_pol_sf"/>
</dbReference>
<dbReference type="GO" id="GO:0003676">
    <property type="term" value="F:nucleic acid binding"/>
    <property type="evidence" value="ECO:0007669"/>
    <property type="project" value="InterPro"/>
</dbReference>
<dbReference type="SUPFAM" id="SSF53098">
    <property type="entry name" value="Ribonuclease H-like"/>
    <property type="match status" value="1"/>
</dbReference>
<evidence type="ECO:0000313" key="5">
    <source>
        <dbReference type="Proteomes" id="UP001172457"/>
    </source>
</evidence>
<organism evidence="4 5">
    <name type="scientific">Centaurea solstitialis</name>
    <name type="common">yellow star-thistle</name>
    <dbReference type="NCBI Taxonomy" id="347529"/>
    <lineage>
        <taxon>Eukaryota</taxon>
        <taxon>Viridiplantae</taxon>
        <taxon>Streptophyta</taxon>
        <taxon>Embryophyta</taxon>
        <taxon>Tracheophyta</taxon>
        <taxon>Spermatophyta</taxon>
        <taxon>Magnoliopsida</taxon>
        <taxon>eudicotyledons</taxon>
        <taxon>Gunneridae</taxon>
        <taxon>Pentapetalae</taxon>
        <taxon>asterids</taxon>
        <taxon>campanulids</taxon>
        <taxon>Asterales</taxon>
        <taxon>Asteraceae</taxon>
        <taxon>Carduoideae</taxon>
        <taxon>Cardueae</taxon>
        <taxon>Centaureinae</taxon>
        <taxon>Centaurea</taxon>
    </lineage>
</organism>
<dbReference type="AlphaFoldDB" id="A0AA38W9U4"/>
<protein>
    <recommendedName>
        <fullName evidence="3">Integrase catalytic domain-containing protein</fullName>
    </recommendedName>
</protein>
<evidence type="ECO:0000313" key="4">
    <source>
        <dbReference type="EMBL" id="KAJ9542464.1"/>
    </source>
</evidence>
<dbReference type="InterPro" id="IPR012337">
    <property type="entry name" value="RNaseH-like_sf"/>
</dbReference>
<dbReference type="InterPro" id="IPR057670">
    <property type="entry name" value="SH3_retrovirus"/>
</dbReference>
<dbReference type="GO" id="GO:0015074">
    <property type="term" value="P:DNA integration"/>
    <property type="evidence" value="ECO:0007669"/>
    <property type="project" value="InterPro"/>
</dbReference>
<dbReference type="GO" id="GO:0016787">
    <property type="term" value="F:hydrolase activity"/>
    <property type="evidence" value="ECO:0007669"/>
    <property type="project" value="UniProtKB-KW"/>
</dbReference>
<dbReference type="Pfam" id="PF25597">
    <property type="entry name" value="SH3_retrovirus"/>
    <property type="match status" value="1"/>
</dbReference>
<dbReference type="Pfam" id="PF07727">
    <property type="entry name" value="RVT_2"/>
    <property type="match status" value="1"/>
</dbReference>
<dbReference type="EMBL" id="JARYMX010000007">
    <property type="protein sequence ID" value="KAJ9542464.1"/>
    <property type="molecule type" value="Genomic_DNA"/>
</dbReference>
<evidence type="ECO:0000256" key="2">
    <source>
        <dbReference type="ARBA" id="ARBA00022801"/>
    </source>
</evidence>
<keyword evidence="1" id="KW-0479">Metal-binding</keyword>
<evidence type="ECO:0000259" key="3">
    <source>
        <dbReference type="PROSITE" id="PS50994"/>
    </source>
</evidence>